<dbReference type="AlphaFoldDB" id="A0AAE1AC54"/>
<evidence type="ECO:0000313" key="2">
    <source>
        <dbReference type="Proteomes" id="UP001283361"/>
    </source>
</evidence>
<reference evidence="1" key="1">
    <citation type="journal article" date="2023" name="G3 (Bethesda)">
        <title>A reference genome for the long-term kleptoplast-retaining sea slug Elysia crispata morphotype clarki.</title>
        <authorList>
            <person name="Eastman K.E."/>
            <person name="Pendleton A.L."/>
            <person name="Shaikh M.A."/>
            <person name="Suttiyut T."/>
            <person name="Ogas R."/>
            <person name="Tomko P."/>
            <person name="Gavelis G."/>
            <person name="Widhalm J.R."/>
            <person name="Wisecaver J.H."/>
        </authorList>
    </citation>
    <scope>NUCLEOTIDE SEQUENCE</scope>
    <source>
        <strain evidence="1">ECLA1</strain>
    </source>
</reference>
<sequence length="170" mass="18956">MQRQKTGVPVAIIVDRGVSLRWPTRQCKQGASLVEPQIRTEMSEHDGCPASQAWREILGGDQVLSGHQERQEGICGWKTWACVVSTFLRSVLLHGVMHHPSAEARVHLLDNIVQTEDQLGFAQVQLQLSPSLSVDVRSNPQGVNTETFPHHRGSEIVHACQVVTRPETWD</sequence>
<organism evidence="1 2">
    <name type="scientific">Elysia crispata</name>
    <name type="common">lettuce slug</name>
    <dbReference type="NCBI Taxonomy" id="231223"/>
    <lineage>
        <taxon>Eukaryota</taxon>
        <taxon>Metazoa</taxon>
        <taxon>Spiralia</taxon>
        <taxon>Lophotrochozoa</taxon>
        <taxon>Mollusca</taxon>
        <taxon>Gastropoda</taxon>
        <taxon>Heterobranchia</taxon>
        <taxon>Euthyneura</taxon>
        <taxon>Panpulmonata</taxon>
        <taxon>Sacoglossa</taxon>
        <taxon>Placobranchoidea</taxon>
        <taxon>Plakobranchidae</taxon>
        <taxon>Elysia</taxon>
    </lineage>
</organism>
<comment type="caution">
    <text evidence="1">The sequence shown here is derived from an EMBL/GenBank/DDBJ whole genome shotgun (WGS) entry which is preliminary data.</text>
</comment>
<gene>
    <name evidence="1" type="ORF">RRG08_056837</name>
</gene>
<protein>
    <submittedName>
        <fullName evidence="1">Uncharacterized protein</fullName>
    </submittedName>
</protein>
<accession>A0AAE1AC54</accession>
<evidence type="ECO:0000313" key="1">
    <source>
        <dbReference type="EMBL" id="KAK3784882.1"/>
    </source>
</evidence>
<proteinExistence type="predicted"/>
<name>A0AAE1AC54_9GAST</name>
<dbReference type="Proteomes" id="UP001283361">
    <property type="component" value="Unassembled WGS sequence"/>
</dbReference>
<dbReference type="EMBL" id="JAWDGP010002185">
    <property type="protein sequence ID" value="KAK3784882.1"/>
    <property type="molecule type" value="Genomic_DNA"/>
</dbReference>
<keyword evidence="2" id="KW-1185">Reference proteome</keyword>